<dbReference type="InterPro" id="IPR016181">
    <property type="entry name" value="Acyl_CoA_acyltransferase"/>
</dbReference>
<protein>
    <submittedName>
        <fullName evidence="4">N-acyltransferase YncA</fullName>
        <ecNumber evidence="4">2.3.1.-</ecNumber>
    </submittedName>
</protein>
<dbReference type="GO" id="GO:0016747">
    <property type="term" value="F:acyltransferase activity, transferring groups other than amino-acyl groups"/>
    <property type="evidence" value="ECO:0007669"/>
    <property type="project" value="InterPro"/>
</dbReference>
<gene>
    <name evidence="4" type="primary">yncA</name>
    <name evidence="4" type="ORF">TRP8649_01737</name>
</gene>
<name>A0A238JA90_9RHOB</name>
<evidence type="ECO:0000256" key="1">
    <source>
        <dbReference type="ARBA" id="ARBA00022679"/>
    </source>
</evidence>
<evidence type="ECO:0000313" key="5">
    <source>
        <dbReference type="Proteomes" id="UP000225972"/>
    </source>
</evidence>
<keyword evidence="1 4" id="KW-0808">Transferase</keyword>
<dbReference type="InterPro" id="IPR050832">
    <property type="entry name" value="Bact_Acetyltransf"/>
</dbReference>
<dbReference type="PANTHER" id="PTHR43877">
    <property type="entry name" value="AMINOALKYLPHOSPHONATE N-ACETYLTRANSFERASE-RELATED-RELATED"/>
    <property type="match status" value="1"/>
</dbReference>
<dbReference type="Gene3D" id="3.40.630.30">
    <property type="match status" value="1"/>
</dbReference>
<sequence length="164" mass="17740">MIRALTGADLSAYRAMWLDGLRRTPDAFLLTEAEAVGMTDAQLIARLEQGTIFGAFVQDQLVGMIALSRGGPERLRHMGDLGPLYVHPSAQGRGLGRALMQVAEQAARDMGLLQVELCVDATNHGAIGLYKSCGFVQIGLRPRSVIVNGTPRDDLLMLKQLDHA</sequence>
<dbReference type="Proteomes" id="UP000225972">
    <property type="component" value="Unassembled WGS sequence"/>
</dbReference>
<feature type="domain" description="N-acetyltransferase" evidence="3">
    <location>
        <begin position="1"/>
        <end position="162"/>
    </location>
</feature>
<evidence type="ECO:0000259" key="3">
    <source>
        <dbReference type="PROSITE" id="PS51186"/>
    </source>
</evidence>
<dbReference type="SUPFAM" id="SSF55729">
    <property type="entry name" value="Acyl-CoA N-acyltransferases (Nat)"/>
    <property type="match status" value="1"/>
</dbReference>
<reference evidence="5" key="1">
    <citation type="submission" date="2017-05" db="EMBL/GenBank/DDBJ databases">
        <authorList>
            <person name="Rodrigo-Torres L."/>
            <person name="Arahal R. D."/>
            <person name="Lucena T."/>
        </authorList>
    </citation>
    <scope>NUCLEOTIDE SEQUENCE [LARGE SCALE GENOMIC DNA]</scope>
    <source>
        <strain evidence="5">CECT 8649</strain>
    </source>
</reference>
<dbReference type="AlphaFoldDB" id="A0A238JA90"/>
<accession>A0A238JA90</accession>
<dbReference type="Pfam" id="PF00583">
    <property type="entry name" value="Acetyltransf_1"/>
    <property type="match status" value="1"/>
</dbReference>
<evidence type="ECO:0000256" key="2">
    <source>
        <dbReference type="ARBA" id="ARBA00023315"/>
    </source>
</evidence>
<dbReference type="PROSITE" id="PS51186">
    <property type="entry name" value="GNAT"/>
    <property type="match status" value="1"/>
</dbReference>
<dbReference type="EMBL" id="FXXP01000001">
    <property type="protein sequence ID" value="SMX27630.1"/>
    <property type="molecule type" value="Genomic_DNA"/>
</dbReference>
<dbReference type="CDD" id="cd04301">
    <property type="entry name" value="NAT_SF"/>
    <property type="match status" value="1"/>
</dbReference>
<dbReference type="EC" id="2.3.1.-" evidence="4"/>
<proteinExistence type="predicted"/>
<organism evidence="4 5">
    <name type="scientific">Pelagimonas phthalicica</name>
    <dbReference type="NCBI Taxonomy" id="1037362"/>
    <lineage>
        <taxon>Bacteria</taxon>
        <taxon>Pseudomonadati</taxon>
        <taxon>Pseudomonadota</taxon>
        <taxon>Alphaproteobacteria</taxon>
        <taxon>Rhodobacterales</taxon>
        <taxon>Roseobacteraceae</taxon>
        <taxon>Pelagimonas</taxon>
    </lineage>
</organism>
<dbReference type="RefSeq" id="WP_099243942.1">
    <property type="nucleotide sequence ID" value="NZ_FXXP01000001.1"/>
</dbReference>
<dbReference type="PANTHER" id="PTHR43877:SF2">
    <property type="entry name" value="AMINOALKYLPHOSPHONATE N-ACETYLTRANSFERASE-RELATED"/>
    <property type="match status" value="1"/>
</dbReference>
<keyword evidence="2 4" id="KW-0012">Acyltransferase</keyword>
<evidence type="ECO:0000313" key="4">
    <source>
        <dbReference type="EMBL" id="SMX27630.1"/>
    </source>
</evidence>
<dbReference type="OrthoDB" id="9788300at2"/>
<keyword evidence="5" id="KW-1185">Reference proteome</keyword>
<dbReference type="InterPro" id="IPR000182">
    <property type="entry name" value="GNAT_dom"/>
</dbReference>